<proteinExistence type="predicted"/>
<evidence type="ECO:0000313" key="2">
    <source>
        <dbReference type="EMBL" id="SFH41074.1"/>
    </source>
</evidence>
<sequence length="35" mass="3666">MREPAAAIEQGGTYAALWSTWHGTPGAEPRVEAPG</sequence>
<keyword evidence="4" id="KW-1185">Reference proteome</keyword>
<reference evidence="1 4" key="2">
    <citation type="submission" date="2020-07" db="EMBL/GenBank/DDBJ databases">
        <title>Sequencing the genomes of 1000 actinobacteria strains.</title>
        <authorList>
            <person name="Klenk H.-P."/>
        </authorList>
    </citation>
    <scope>NUCLEOTIDE SEQUENCE [LARGE SCALE GENOMIC DNA]</scope>
    <source>
        <strain evidence="1 4">DSM 45117</strain>
    </source>
</reference>
<accession>A0A1I2ZTH6</accession>
<gene>
    <name evidence="1" type="ORF">FHR37_003009</name>
    <name evidence="2" type="ORF">SAMN05421678_11758</name>
</gene>
<dbReference type="Proteomes" id="UP000199052">
    <property type="component" value="Unassembled WGS sequence"/>
</dbReference>
<dbReference type="EMBL" id="FOOI01000017">
    <property type="protein sequence ID" value="SFH41074.1"/>
    <property type="molecule type" value="Genomic_DNA"/>
</dbReference>
<dbReference type="STRING" id="504797.SAMN05421678_11758"/>
<reference evidence="2 3" key="1">
    <citation type="submission" date="2016-10" db="EMBL/GenBank/DDBJ databases">
        <authorList>
            <person name="de Groot N.N."/>
        </authorList>
    </citation>
    <scope>NUCLEOTIDE SEQUENCE [LARGE SCALE GENOMIC DNA]</scope>
    <source>
        <strain evidence="2 3">CPCC 202808</strain>
    </source>
</reference>
<organism evidence="2 3">
    <name type="scientific">Actinopolymorpha cephalotaxi</name>
    <dbReference type="NCBI Taxonomy" id="504797"/>
    <lineage>
        <taxon>Bacteria</taxon>
        <taxon>Bacillati</taxon>
        <taxon>Actinomycetota</taxon>
        <taxon>Actinomycetes</taxon>
        <taxon>Propionibacteriales</taxon>
        <taxon>Actinopolymorphaceae</taxon>
        <taxon>Actinopolymorpha</taxon>
    </lineage>
</organism>
<evidence type="ECO:0000313" key="4">
    <source>
        <dbReference type="Proteomes" id="UP000533017"/>
    </source>
</evidence>
<dbReference type="EMBL" id="JACBZA010000001">
    <property type="protein sequence ID" value="NYH84158.1"/>
    <property type="molecule type" value="Genomic_DNA"/>
</dbReference>
<evidence type="ECO:0000313" key="3">
    <source>
        <dbReference type="Proteomes" id="UP000199052"/>
    </source>
</evidence>
<dbReference type="Proteomes" id="UP000533017">
    <property type="component" value="Unassembled WGS sequence"/>
</dbReference>
<dbReference type="AlphaFoldDB" id="A0A1I2ZTH6"/>
<protein>
    <submittedName>
        <fullName evidence="2">Uncharacterized protein</fullName>
    </submittedName>
</protein>
<evidence type="ECO:0000313" key="1">
    <source>
        <dbReference type="EMBL" id="NYH84158.1"/>
    </source>
</evidence>
<name>A0A1I2ZTH6_9ACTN</name>